<evidence type="ECO:0000256" key="5">
    <source>
        <dbReference type="PROSITE-ProRule" id="PRU00070"/>
    </source>
</evidence>
<dbReference type="InterPro" id="IPR036407">
    <property type="entry name" value="DM_DNA-bd_sf"/>
</dbReference>
<evidence type="ECO:0000256" key="4">
    <source>
        <dbReference type="ARBA" id="ARBA00023242"/>
    </source>
</evidence>
<proteinExistence type="predicted"/>
<keyword evidence="4 5" id="KW-0539">Nucleus</keyword>
<dbReference type="Proteomes" id="UP001153620">
    <property type="component" value="Chromosome 1"/>
</dbReference>
<dbReference type="GO" id="GO:0005634">
    <property type="term" value="C:nucleus"/>
    <property type="evidence" value="ECO:0007669"/>
    <property type="project" value="UniProtKB-SubCell"/>
</dbReference>
<dbReference type="InterPro" id="IPR001275">
    <property type="entry name" value="DM_DNA-bd"/>
</dbReference>
<protein>
    <recommendedName>
        <fullName evidence="6">DM domain-containing protein</fullName>
    </recommendedName>
</protein>
<evidence type="ECO:0000256" key="1">
    <source>
        <dbReference type="ARBA" id="ARBA00022723"/>
    </source>
</evidence>
<evidence type="ECO:0000256" key="2">
    <source>
        <dbReference type="ARBA" id="ARBA00022833"/>
    </source>
</evidence>
<dbReference type="PANTHER" id="PTHR12322">
    <property type="entry name" value="DOUBLESEX AND MAB-3 RELATED TRANSCRIPTION FACTOR DMRT"/>
    <property type="match status" value="1"/>
</dbReference>
<dbReference type="PROSITE" id="PS50809">
    <property type="entry name" value="DM_2"/>
    <property type="match status" value="2"/>
</dbReference>
<keyword evidence="1 5" id="KW-0479">Metal-binding</keyword>
<dbReference type="SMART" id="SM00301">
    <property type="entry name" value="DM"/>
    <property type="match status" value="4"/>
</dbReference>
<dbReference type="PANTHER" id="PTHR12322:SF53">
    <property type="entry name" value="DOUBLESEX-MAB RELATED 11E"/>
    <property type="match status" value="1"/>
</dbReference>
<accession>A0A9N9RJU4</accession>
<keyword evidence="8" id="KW-1185">Reference proteome</keyword>
<feature type="DNA-binding region" description="DM" evidence="5">
    <location>
        <begin position="119"/>
        <end position="168"/>
    </location>
</feature>
<dbReference type="GO" id="GO:0046872">
    <property type="term" value="F:metal ion binding"/>
    <property type="evidence" value="ECO:0007669"/>
    <property type="project" value="UniProtKB-KW"/>
</dbReference>
<keyword evidence="2 5" id="KW-0862">Zinc</keyword>
<dbReference type="GO" id="GO:0000978">
    <property type="term" value="F:RNA polymerase II cis-regulatory region sequence-specific DNA binding"/>
    <property type="evidence" value="ECO:0007669"/>
    <property type="project" value="TreeGrafter"/>
</dbReference>
<keyword evidence="3 5" id="KW-0238">DNA-binding</keyword>
<dbReference type="Pfam" id="PF00751">
    <property type="entry name" value="DM"/>
    <property type="match status" value="4"/>
</dbReference>
<dbReference type="InterPro" id="IPR026607">
    <property type="entry name" value="DMRT"/>
</dbReference>
<feature type="DNA-binding region" description="DM" evidence="5">
    <location>
        <begin position="424"/>
        <end position="471"/>
    </location>
</feature>
<dbReference type="Gene3D" id="4.10.1040.10">
    <property type="entry name" value="DM DNA-binding domain"/>
    <property type="match status" value="4"/>
</dbReference>
<dbReference type="AlphaFoldDB" id="A0A9N9RJU4"/>
<dbReference type="PROSITE" id="PS40000">
    <property type="entry name" value="DM_1"/>
    <property type="match status" value="1"/>
</dbReference>
<gene>
    <name evidence="7" type="ORF">CHIRRI_LOCUS946</name>
</gene>
<reference evidence="7" key="1">
    <citation type="submission" date="2022-01" db="EMBL/GenBank/DDBJ databases">
        <authorList>
            <person name="King R."/>
        </authorList>
    </citation>
    <scope>NUCLEOTIDE SEQUENCE</scope>
</reference>
<dbReference type="GO" id="GO:0007548">
    <property type="term" value="P:sex differentiation"/>
    <property type="evidence" value="ECO:0007669"/>
    <property type="project" value="TreeGrafter"/>
</dbReference>
<comment type="subcellular location">
    <subcellularLocation>
        <location evidence="5">Nucleus</location>
    </subcellularLocation>
</comment>
<name>A0A9N9RJU4_9DIPT</name>
<reference evidence="7" key="2">
    <citation type="submission" date="2022-10" db="EMBL/GenBank/DDBJ databases">
        <authorList>
            <consortium name="ENA_rothamsted_submissions"/>
            <consortium name="culmorum"/>
            <person name="King R."/>
        </authorList>
    </citation>
    <scope>NUCLEOTIDE SEQUENCE</scope>
</reference>
<sequence length="632" mass="72861">MSLIQNSDKFVLSQNIGNYGEINQTTNVIKTEKIREDPKCAMCRNHGYDIPTKDHKTCDFKTQTHYDTCNICKITNERRISISEEIKILRQNKAAIMNEYSQLLVPTLTTRGKRGPQMCRKCGFHRIIELMKGHTKICPFLSCTCEKGCDKVKLRCKAFNSEAKIIRKLKPILKVHSKGSNYLIMKVPITSIDQQNSLLHLKNPLPQFNRVFGSPIQASYENPDLISVSSYSDTERDYSCASDLIEPINFLNQYKPIYTDVKADHFQEIPSLLEPVQSYFNDSSYPCPQVFNNFYENLNGTDYDVEIGSVMDNFMTENIDSFMEELNYNIQLDSLNKQEKIKEERKKPTCSMCRNHNVFKPSAGHKNLCAFDNPEHRMTCSKCTLTYERRVSWAKKIDKRRKIHKILEITIEALPGRQRGQQLCSKCLTHGITAINKNHKKLCPYKLCKCDKCIEVVDSCKAFNKEAGKIRETTPKSLPQSNKPVAEIPISEMPIMDENCIDPENEQVNQIYLDLLTSEESNQLASIDIQGPRVEIIDDTNMEEFYNDIMDLMDLNQMEVNYENSFEKLEFCGPEASSYSEPRILSDENLENFVGMNFISDIESDLNEFLFFDFFDGRKSELKSSDVSFSQF</sequence>
<evidence type="ECO:0000259" key="6">
    <source>
        <dbReference type="PROSITE" id="PS50809"/>
    </source>
</evidence>
<feature type="domain" description="DM" evidence="6">
    <location>
        <begin position="424"/>
        <end position="471"/>
    </location>
</feature>
<feature type="domain" description="DM" evidence="6">
    <location>
        <begin position="119"/>
        <end position="168"/>
    </location>
</feature>
<evidence type="ECO:0000313" key="7">
    <source>
        <dbReference type="EMBL" id="CAG9797960.1"/>
    </source>
</evidence>
<evidence type="ECO:0000313" key="8">
    <source>
        <dbReference type="Proteomes" id="UP001153620"/>
    </source>
</evidence>
<dbReference type="SUPFAM" id="SSF82927">
    <property type="entry name" value="Cysteine-rich DNA binding domain, (DM domain)"/>
    <property type="match status" value="4"/>
</dbReference>
<evidence type="ECO:0000256" key="3">
    <source>
        <dbReference type="ARBA" id="ARBA00023125"/>
    </source>
</evidence>
<dbReference type="GO" id="GO:0000981">
    <property type="term" value="F:DNA-binding transcription factor activity, RNA polymerase II-specific"/>
    <property type="evidence" value="ECO:0007669"/>
    <property type="project" value="TreeGrafter"/>
</dbReference>
<organism evidence="7 8">
    <name type="scientific">Chironomus riparius</name>
    <dbReference type="NCBI Taxonomy" id="315576"/>
    <lineage>
        <taxon>Eukaryota</taxon>
        <taxon>Metazoa</taxon>
        <taxon>Ecdysozoa</taxon>
        <taxon>Arthropoda</taxon>
        <taxon>Hexapoda</taxon>
        <taxon>Insecta</taxon>
        <taxon>Pterygota</taxon>
        <taxon>Neoptera</taxon>
        <taxon>Endopterygota</taxon>
        <taxon>Diptera</taxon>
        <taxon>Nematocera</taxon>
        <taxon>Chironomoidea</taxon>
        <taxon>Chironomidae</taxon>
        <taxon>Chironominae</taxon>
        <taxon>Chironomus</taxon>
    </lineage>
</organism>
<dbReference type="EMBL" id="OU895877">
    <property type="protein sequence ID" value="CAG9797960.1"/>
    <property type="molecule type" value="Genomic_DNA"/>
</dbReference>